<protein>
    <submittedName>
        <fullName evidence="2">DUF1446 domain-containing protein</fullName>
    </submittedName>
</protein>
<organism evidence="2">
    <name type="scientific">Acidobacterium capsulatum</name>
    <dbReference type="NCBI Taxonomy" id="33075"/>
    <lineage>
        <taxon>Bacteria</taxon>
        <taxon>Pseudomonadati</taxon>
        <taxon>Acidobacteriota</taxon>
        <taxon>Terriglobia</taxon>
        <taxon>Terriglobales</taxon>
        <taxon>Acidobacteriaceae</taxon>
        <taxon>Acidobacterium</taxon>
    </lineage>
</organism>
<dbReference type="EMBL" id="DTKL01000002">
    <property type="protein sequence ID" value="HGY93077.1"/>
    <property type="molecule type" value="Genomic_DNA"/>
</dbReference>
<name>A0A7V5CS26_9BACT</name>
<dbReference type="InterPro" id="IPR010839">
    <property type="entry name" value="AtuA_N"/>
</dbReference>
<gene>
    <name evidence="2" type="ORF">ENW50_00075</name>
</gene>
<sequence>MKTIRIGCGAGYSGDRLEPAVELAEKGRLDYLIFECLAERTIALAQLDLRQNPEGGFDQWLRERMEAVLPICWKNGTRIVSNMGAANPAAAARATLSIARSLGLHGLKVAYVTGDNVLPFAASLLEPAAADGPIPDGWQEHLLSANAYLGAEPITQALAQEADVVLTGRTADPSLFLGPLMHEFAWQADDWPQLGQGTLVGHLLECAGQITGGYFADAGYKDVPDLAHLGFPLAEVMPDGTATIMKIEGTGGLISRATCTEQLLYEVQDPAAYITPDVIADFSTVQIVQTGPDQVRVSHAGGRARPSQLKVSAGFHHGYMGEGQISYAGHGCVRRAQLAEMIVRERLKAWEICELECSLIGVNAIHGDALAPRPLHEPHEVRLRVAGRAQDRAVAQRIPREVEALYVNGPAGGGGVTGFTREMIAVESLLIPREAITSSVHMETA</sequence>
<reference evidence="2" key="1">
    <citation type="journal article" date="2020" name="mSystems">
        <title>Genome- and Community-Level Interaction Insights into Carbon Utilization and Element Cycling Functions of Hydrothermarchaeota in Hydrothermal Sediment.</title>
        <authorList>
            <person name="Zhou Z."/>
            <person name="Liu Y."/>
            <person name="Xu W."/>
            <person name="Pan J."/>
            <person name="Luo Z.H."/>
            <person name="Li M."/>
        </authorList>
    </citation>
    <scope>NUCLEOTIDE SEQUENCE [LARGE SCALE GENOMIC DNA]</scope>
    <source>
        <strain evidence="2">SpSt-855</strain>
    </source>
</reference>
<dbReference type="PANTHER" id="PTHR47472:SF1">
    <property type="entry name" value="DUF1446-DOMAIN-CONTAINING PROTEIN"/>
    <property type="match status" value="1"/>
</dbReference>
<comment type="caution">
    <text evidence="2">The sequence shown here is derived from an EMBL/GenBank/DDBJ whole genome shotgun (WGS) entry which is preliminary data.</text>
</comment>
<accession>A0A7V5CS26</accession>
<evidence type="ECO:0000313" key="2">
    <source>
        <dbReference type="EMBL" id="HGY93077.1"/>
    </source>
</evidence>
<dbReference type="PANTHER" id="PTHR47472">
    <property type="entry name" value="PROPIONYL-COA CARBOXYLASE"/>
    <property type="match status" value="1"/>
</dbReference>
<dbReference type="AlphaFoldDB" id="A0A7V5CS26"/>
<feature type="domain" description="Acyclic terpene utilisation N-terminal" evidence="1">
    <location>
        <begin position="4"/>
        <end position="442"/>
    </location>
</feature>
<dbReference type="Pfam" id="PF07287">
    <property type="entry name" value="AtuA"/>
    <property type="match status" value="1"/>
</dbReference>
<evidence type="ECO:0000259" key="1">
    <source>
        <dbReference type="Pfam" id="PF07287"/>
    </source>
</evidence>
<proteinExistence type="predicted"/>